<dbReference type="OrthoDB" id="9811959at2"/>
<dbReference type="Gene3D" id="1.20.1440.60">
    <property type="entry name" value="23S rRNA-intervening sequence"/>
    <property type="match status" value="1"/>
</dbReference>
<dbReference type="AlphaFoldDB" id="A0A3G8XNM5"/>
<dbReference type="NCBIfam" id="TIGR02436">
    <property type="entry name" value="four helix bundle protein"/>
    <property type="match status" value="1"/>
</dbReference>
<name>A0A3G8XNM5_9FLAO</name>
<dbReference type="Pfam" id="PF05635">
    <property type="entry name" value="23S_rRNA_IVP"/>
    <property type="match status" value="1"/>
</dbReference>
<proteinExistence type="predicted"/>
<dbReference type="KEGG" id="ccas:EIB73_13645"/>
<dbReference type="Proteomes" id="UP000270185">
    <property type="component" value="Chromosome"/>
</dbReference>
<dbReference type="CDD" id="cd16377">
    <property type="entry name" value="23S_rRNA_IVP_like"/>
    <property type="match status" value="1"/>
</dbReference>
<dbReference type="PANTHER" id="PTHR38471">
    <property type="entry name" value="FOUR HELIX BUNDLE PROTEIN"/>
    <property type="match status" value="1"/>
</dbReference>
<evidence type="ECO:0000313" key="1">
    <source>
        <dbReference type="EMBL" id="AZI34153.1"/>
    </source>
</evidence>
<dbReference type="SUPFAM" id="SSF158446">
    <property type="entry name" value="IVS-encoded protein-like"/>
    <property type="match status" value="1"/>
</dbReference>
<dbReference type="EMBL" id="CP034159">
    <property type="protein sequence ID" value="AZI34153.1"/>
    <property type="molecule type" value="Genomic_DNA"/>
</dbReference>
<reference evidence="2" key="1">
    <citation type="submission" date="2018-11" db="EMBL/GenBank/DDBJ databases">
        <title>Proposal to divide the Flavobacteriaceae and reorganize its genera based on Amino Acid Identity values calculated from whole genome sequences.</title>
        <authorList>
            <person name="Nicholson A.C."/>
            <person name="Gulvik C.A."/>
            <person name="Whitney A.M."/>
            <person name="Humrighouse B.W."/>
            <person name="Bell M."/>
            <person name="Holmes B."/>
            <person name="Steigerwalt A.G."/>
            <person name="Villarma A."/>
            <person name="Sheth M."/>
            <person name="Batra D."/>
            <person name="Pryor J."/>
            <person name="Bernardet J.-F."/>
            <person name="Hugo C."/>
            <person name="Kampfer P."/>
            <person name="Newman J.D."/>
            <person name="McQuiston J.R."/>
        </authorList>
    </citation>
    <scope>NUCLEOTIDE SEQUENCE [LARGE SCALE GENOMIC DNA]</scope>
    <source>
        <strain evidence="2">G0081</strain>
    </source>
</reference>
<dbReference type="PANTHER" id="PTHR38471:SF2">
    <property type="entry name" value="FOUR HELIX BUNDLE PROTEIN"/>
    <property type="match status" value="1"/>
</dbReference>
<organism evidence="1 2">
    <name type="scientific">Kaistella carnis</name>
    <dbReference type="NCBI Taxonomy" id="1241979"/>
    <lineage>
        <taxon>Bacteria</taxon>
        <taxon>Pseudomonadati</taxon>
        <taxon>Bacteroidota</taxon>
        <taxon>Flavobacteriia</taxon>
        <taxon>Flavobacteriales</taxon>
        <taxon>Weeksellaceae</taxon>
        <taxon>Chryseobacterium group</taxon>
        <taxon>Kaistella</taxon>
    </lineage>
</organism>
<sequence>MSFVKFHKDLIVYQKAFSAAMEIYVISKKFPLEERYSLTDQIRRSSRSVNANITEAWRKRRYEISFISKLNDADGEAAETQNWLDFAFACEYIDEKTYLDLYNTYDEILGMIVSMTINSSKWTFTQTKDPNSK</sequence>
<protein>
    <submittedName>
        <fullName evidence="1">Four helix bundle protein</fullName>
    </submittedName>
</protein>
<keyword evidence="2" id="KW-1185">Reference proteome</keyword>
<gene>
    <name evidence="1" type="ORF">EIB73_13645</name>
</gene>
<accession>A0A3G8XNM5</accession>
<evidence type="ECO:0000313" key="2">
    <source>
        <dbReference type="Proteomes" id="UP000270185"/>
    </source>
</evidence>
<dbReference type="RefSeq" id="WP_125025789.1">
    <property type="nucleotide sequence ID" value="NZ_CP034159.1"/>
</dbReference>
<dbReference type="InterPro" id="IPR012657">
    <property type="entry name" value="23S_rRNA-intervening_sequence"/>
</dbReference>
<dbReference type="InterPro" id="IPR036583">
    <property type="entry name" value="23S_rRNA_IVS_sf"/>
</dbReference>